<dbReference type="AlphaFoldDB" id="A0A066XAC0"/>
<dbReference type="OrthoDB" id="10572109at2759"/>
<name>A0A066XAC0_COLSU</name>
<reference evidence="2" key="1">
    <citation type="journal article" date="2014" name="Genome Announc.">
        <title>Draft genome sequence of Colletotrichum sublineola, a destructive pathogen of cultivated sorghum.</title>
        <authorList>
            <person name="Baroncelli R."/>
            <person name="Sanz-Martin J.M."/>
            <person name="Rech G.E."/>
            <person name="Sukno S.A."/>
            <person name="Thon M.R."/>
        </authorList>
    </citation>
    <scope>NUCLEOTIDE SEQUENCE [LARGE SCALE GENOMIC DNA]</scope>
    <source>
        <strain evidence="2">TX430BB</strain>
    </source>
</reference>
<dbReference type="Proteomes" id="UP000027238">
    <property type="component" value="Unassembled WGS sequence"/>
</dbReference>
<keyword evidence="2" id="KW-1185">Reference proteome</keyword>
<evidence type="ECO:0000313" key="1">
    <source>
        <dbReference type="EMBL" id="KDN65897.1"/>
    </source>
</evidence>
<accession>A0A066XAC0</accession>
<dbReference type="HOGENOM" id="CLU_2372706_0_0_1"/>
<organism evidence="1 2">
    <name type="scientific">Colletotrichum sublineola</name>
    <name type="common">Sorghum anthracnose fungus</name>
    <dbReference type="NCBI Taxonomy" id="1173701"/>
    <lineage>
        <taxon>Eukaryota</taxon>
        <taxon>Fungi</taxon>
        <taxon>Dikarya</taxon>
        <taxon>Ascomycota</taxon>
        <taxon>Pezizomycotina</taxon>
        <taxon>Sordariomycetes</taxon>
        <taxon>Hypocreomycetidae</taxon>
        <taxon>Glomerellales</taxon>
        <taxon>Glomerellaceae</taxon>
        <taxon>Colletotrichum</taxon>
        <taxon>Colletotrichum graminicola species complex</taxon>
    </lineage>
</organism>
<sequence length="95" mass="10328">MLAVVAENQIDLSSVLKLGPKLEDRLSKVHEMLAYAIRMGEGRVDRLLQVEAPRAALRLRSPTENQLGPMSTSPGIVMGTEGHVTALGHGMLQRL</sequence>
<dbReference type="EMBL" id="JMSE01000975">
    <property type="protein sequence ID" value="KDN65897.1"/>
    <property type="molecule type" value="Genomic_DNA"/>
</dbReference>
<protein>
    <submittedName>
        <fullName evidence="1">Uncharacterized protein</fullName>
    </submittedName>
</protein>
<gene>
    <name evidence="1" type="ORF">CSUB01_12646</name>
</gene>
<evidence type="ECO:0000313" key="2">
    <source>
        <dbReference type="Proteomes" id="UP000027238"/>
    </source>
</evidence>
<proteinExistence type="predicted"/>
<comment type="caution">
    <text evidence="1">The sequence shown here is derived from an EMBL/GenBank/DDBJ whole genome shotgun (WGS) entry which is preliminary data.</text>
</comment>